<evidence type="ECO:0000259" key="1">
    <source>
        <dbReference type="PROSITE" id="PS50404"/>
    </source>
</evidence>
<dbReference type="InterPro" id="IPR004045">
    <property type="entry name" value="Glutathione_S-Trfase_N"/>
</dbReference>
<dbReference type="PROSITE" id="PS50404">
    <property type="entry name" value="GST_NTER"/>
    <property type="match status" value="1"/>
</dbReference>
<dbReference type="SUPFAM" id="SSF52833">
    <property type="entry name" value="Thioredoxin-like"/>
    <property type="match status" value="1"/>
</dbReference>
<dbReference type="SUPFAM" id="SSF47616">
    <property type="entry name" value="GST C-terminal domain-like"/>
    <property type="match status" value="1"/>
</dbReference>
<keyword evidence="3" id="KW-1185">Reference proteome</keyword>
<dbReference type="Gene3D" id="1.20.1050.10">
    <property type="match status" value="1"/>
</dbReference>
<dbReference type="EMBL" id="KV429193">
    <property type="protein sequence ID" value="KZT63357.1"/>
    <property type="molecule type" value="Genomic_DNA"/>
</dbReference>
<gene>
    <name evidence="2" type="ORF">DAEQUDRAFT_147094</name>
</gene>
<dbReference type="PANTHER" id="PTHR43968:SF6">
    <property type="entry name" value="GLUTATHIONE S-TRANSFERASE OMEGA"/>
    <property type="match status" value="1"/>
</dbReference>
<dbReference type="SFLD" id="SFLDS00019">
    <property type="entry name" value="Glutathione_Transferase_(cytos"/>
    <property type="match status" value="1"/>
</dbReference>
<dbReference type="AlphaFoldDB" id="A0A165KNB9"/>
<dbReference type="Proteomes" id="UP000076727">
    <property type="component" value="Unassembled WGS sequence"/>
</dbReference>
<dbReference type="InterPro" id="IPR036282">
    <property type="entry name" value="Glutathione-S-Trfase_C_sf"/>
</dbReference>
<protein>
    <recommendedName>
        <fullName evidence="1">GST N-terminal domain-containing protein</fullName>
    </recommendedName>
</protein>
<dbReference type="Gene3D" id="3.40.30.10">
    <property type="entry name" value="Glutaredoxin"/>
    <property type="match status" value="1"/>
</dbReference>
<name>A0A165KNB9_9APHY</name>
<dbReference type="STRING" id="1314783.A0A165KNB9"/>
<dbReference type="GO" id="GO:0005737">
    <property type="term" value="C:cytoplasm"/>
    <property type="evidence" value="ECO:0007669"/>
    <property type="project" value="TreeGrafter"/>
</dbReference>
<proteinExistence type="predicted"/>
<evidence type="ECO:0000313" key="3">
    <source>
        <dbReference type="Proteomes" id="UP000076727"/>
    </source>
</evidence>
<sequence>MPEHIFLYMNKISGYCHRVQLALEEANAEYTAYEINLYDMPSWFKLEVNPAGKVPAIAYGGSQTLPDVPQPDSVKLAESLVLVEFVADLYPDSGLLPQCPVLRAKARFFVNAVCSELLSAWDDFFRHGHSMDAFLLQLERVQGLMPPDGGFAIGPFSTADAVIAPWLGRMHIALENEVGGYPVGEGKKALEELALPRFARLRRYWEGVRTRSSFRNTFDEEYVTKAYKVHYGNLRQKK</sequence>
<dbReference type="InterPro" id="IPR040079">
    <property type="entry name" value="Glutathione_S-Trfase"/>
</dbReference>
<dbReference type="CDD" id="cd00570">
    <property type="entry name" value="GST_N_family"/>
    <property type="match status" value="1"/>
</dbReference>
<organism evidence="2 3">
    <name type="scientific">Daedalea quercina L-15889</name>
    <dbReference type="NCBI Taxonomy" id="1314783"/>
    <lineage>
        <taxon>Eukaryota</taxon>
        <taxon>Fungi</taxon>
        <taxon>Dikarya</taxon>
        <taxon>Basidiomycota</taxon>
        <taxon>Agaricomycotina</taxon>
        <taxon>Agaricomycetes</taxon>
        <taxon>Polyporales</taxon>
        <taxon>Fomitopsis</taxon>
    </lineage>
</organism>
<dbReference type="InterPro" id="IPR050983">
    <property type="entry name" value="GST_Omega/HSP26"/>
</dbReference>
<evidence type="ECO:0000313" key="2">
    <source>
        <dbReference type="EMBL" id="KZT63357.1"/>
    </source>
</evidence>
<accession>A0A165KNB9</accession>
<reference evidence="2 3" key="1">
    <citation type="journal article" date="2016" name="Mol. Biol. Evol.">
        <title>Comparative Genomics of Early-Diverging Mushroom-Forming Fungi Provides Insights into the Origins of Lignocellulose Decay Capabilities.</title>
        <authorList>
            <person name="Nagy L.G."/>
            <person name="Riley R."/>
            <person name="Tritt A."/>
            <person name="Adam C."/>
            <person name="Daum C."/>
            <person name="Floudas D."/>
            <person name="Sun H."/>
            <person name="Yadav J.S."/>
            <person name="Pangilinan J."/>
            <person name="Larsson K.H."/>
            <person name="Matsuura K."/>
            <person name="Barry K."/>
            <person name="Labutti K."/>
            <person name="Kuo R."/>
            <person name="Ohm R.A."/>
            <person name="Bhattacharya S.S."/>
            <person name="Shirouzu T."/>
            <person name="Yoshinaga Y."/>
            <person name="Martin F.M."/>
            <person name="Grigoriev I.V."/>
            <person name="Hibbett D.S."/>
        </authorList>
    </citation>
    <scope>NUCLEOTIDE SEQUENCE [LARGE SCALE GENOMIC DNA]</scope>
    <source>
        <strain evidence="2 3">L-15889</strain>
    </source>
</reference>
<dbReference type="PANTHER" id="PTHR43968">
    <property type="match status" value="1"/>
</dbReference>
<dbReference type="SFLD" id="SFLDG00358">
    <property type="entry name" value="Main_(cytGST)"/>
    <property type="match status" value="1"/>
</dbReference>
<dbReference type="InterPro" id="IPR036249">
    <property type="entry name" value="Thioredoxin-like_sf"/>
</dbReference>
<feature type="domain" description="GST N-terminal" evidence="1">
    <location>
        <begin position="3"/>
        <end position="94"/>
    </location>
</feature>
<dbReference type="OrthoDB" id="202840at2759"/>
<dbReference type="Pfam" id="PF13409">
    <property type="entry name" value="GST_N_2"/>
    <property type="match status" value="1"/>
</dbReference>